<keyword evidence="4" id="KW-1185">Reference proteome</keyword>
<dbReference type="RefSeq" id="XP_002501325.1">
    <property type="nucleotide sequence ID" value="XM_002501279.1"/>
</dbReference>
<accession>C1E3N6</accession>
<name>C1E3N6_MICCC</name>
<dbReference type="KEGG" id="mis:MICPUN_52745"/>
<evidence type="ECO:0000256" key="2">
    <source>
        <dbReference type="SAM" id="MobiDB-lite"/>
    </source>
</evidence>
<reference evidence="3 4" key="1">
    <citation type="journal article" date="2009" name="Science">
        <title>Green evolution and dynamic adaptations revealed by genomes of the marine picoeukaryotes Micromonas.</title>
        <authorList>
            <person name="Worden A.Z."/>
            <person name="Lee J.H."/>
            <person name="Mock T."/>
            <person name="Rouze P."/>
            <person name="Simmons M.P."/>
            <person name="Aerts A.L."/>
            <person name="Allen A.E."/>
            <person name="Cuvelier M.L."/>
            <person name="Derelle E."/>
            <person name="Everett M.V."/>
            <person name="Foulon E."/>
            <person name="Grimwood J."/>
            <person name="Gundlach H."/>
            <person name="Henrissat B."/>
            <person name="Napoli C."/>
            <person name="McDonald S.M."/>
            <person name="Parker M.S."/>
            <person name="Rombauts S."/>
            <person name="Salamov A."/>
            <person name="Von Dassow P."/>
            <person name="Badger J.H."/>
            <person name="Coutinho P.M."/>
            <person name="Demir E."/>
            <person name="Dubchak I."/>
            <person name="Gentemann C."/>
            <person name="Eikrem W."/>
            <person name="Gready J.E."/>
            <person name="John U."/>
            <person name="Lanier W."/>
            <person name="Lindquist E.A."/>
            <person name="Lucas S."/>
            <person name="Mayer K.F."/>
            <person name="Moreau H."/>
            <person name="Not F."/>
            <person name="Otillar R."/>
            <person name="Panaud O."/>
            <person name="Pangilinan J."/>
            <person name="Paulsen I."/>
            <person name="Piegu B."/>
            <person name="Poliakov A."/>
            <person name="Robbens S."/>
            <person name="Schmutz J."/>
            <person name="Toulza E."/>
            <person name="Wyss T."/>
            <person name="Zelensky A."/>
            <person name="Zhou K."/>
            <person name="Armbrust E.V."/>
            <person name="Bhattacharya D."/>
            <person name="Goodenough U.W."/>
            <person name="Van de Peer Y."/>
            <person name="Grigoriev I.V."/>
        </authorList>
    </citation>
    <scope>NUCLEOTIDE SEQUENCE [LARGE SCALE GENOMIC DNA]</scope>
    <source>
        <strain evidence="4">RCC299 / NOUM17</strain>
    </source>
</reference>
<dbReference type="Gene3D" id="1.10.287.1490">
    <property type="match status" value="1"/>
</dbReference>
<proteinExistence type="predicted"/>
<feature type="region of interest" description="Disordered" evidence="2">
    <location>
        <begin position="671"/>
        <end position="765"/>
    </location>
</feature>
<dbReference type="Proteomes" id="UP000002009">
    <property type="component" value="Chromosome 4"/>
</dbReference>
<dbReference type="AlphaFoldDB" id="C1E3N6"/>
<dbReference type="InParanoid" id="C1E3N6"/>
<protein>
    <submittedName>
        <fullName evidence="3">Uncharacterized protein</fullName>
    </submittedName>
</protein>
<evidence type="ECO:0000256" key="1">
    <source>
        <dbReference type="SAM" id="Coils"/>
    </source>
</evidence>
<feature type="compositionally biased region" description="Polar residues" evidence="2">
    <location>
        <begin position="1"/>
        <end position="13"/>
    </location>
</feature>
<feature type="region of interest" description="Disordered" evidence="2">
    <location>
        <begin position="1"/>
        <end position="22"/>
    </location>
</feature>
<evidence type="ECO:0000313" key="3">
    <source>
        <dbReference type="EMBL" id="ACO62583.1"/>
    </source>
</evidence>
<dbReference type="EMBL" id="CP001325">
    <property type="protein sequence ID" value="ACO62583.1"/>
    <property type="molecule type" value="Genomic_DNA"/>
</dbReference>
<dbReference type="GeneID" id="8242996"/>
<sequence length="765" mass="83514">MSSCDFLETQSNGAHGASSRGFGRLADRQTDLFRNRTGWIRPLAISSQHRFGLRRHNAPALIMTRRVHRTMRVSALCVALLLVVSGGFASAEEAAACSPSGDDPSCAAPRQNVAPDAAAEAGATLLARANEENDRLKTRLDAALEASKQWQTKAVEAEGTVASLRSRADEIEQASSGLSAEIAQLKPQLDAALETAKRWESKAAEAEGVASELKPQLDAALETAKRWESKATEAEGVASELRSKFEATAQATSSLPAKISELELKLAEALSAKAAAEEALEDFDRVITDAWLPHWLNRDIEYVRGELRQLWRAFVKVSRDAMASWGVLERFDELYAKLTAAAAPHVAHVKDILIACYGRVVEQIDELNARWFKARDNVVNLIKKFKEAGKRRREHEAKTRGVNPDRDRREDEKAAYSREYWDRQRQRLGHLGEDASAVAKYARAKLGGWYGQGSEKVRERVAHVRTSYKHRIMPRVAQWRVALAKNSRPVAELIVAKYPSFPAWLKEALASVRFPHGDVDDVSIVVGDLLGYVLAAMGVSSFLYWTVLRRTWVDDLPDEAEFSLKHVPANDGTIVGRAIGGGADIRIVLPSVKSAAECDILVSDEKVLVNAYKMEDGTWYHEVKVRVPKECRGFGWQDGVDKWDMSARFELVGEALTVSLRTPTRALRAAAAKAKGDDPEEGEIIASPPPVLAAKPAGGKKKKKKSGGASSEIPKPRPADSGGSAVTAAPPTPPESPEARSVPFSPVIPTGRTPVAARTRASTSA</sequence>
<gene>
    <name evidence="3" type="ORF">MICPUN_52745</name>
</gene>
<keyword evidence="1" id="KW-0175">Coiled coil</keyword>
<dbReference type="OMA" id="DILIACY"/>
<evidence type="ECO:0000313" key="4">
    <source>
        <dbReference type="Proteomes" id="UP000002009"/>
    </source>
</evidence>
<dbReference type="SUPFAM" id="SSF57997">
    <property type="entry name" value="Tropomyosin"/>
    <property type="match status" value="1"/>
</dbReference>
<feature type="coiled-coil region" evidence="1">
    <location>
        <begin position="126"/>
        <end position="209"/>
    </location>
</feature>
<organism evidence="3 4">
    <name type="scientific">Micromonas commoda (strain RCC299 / NOUM17 / CCMP2709)</name>
    <name type="common">Picoplanktonic green alga</name>
    <dbReference type="NCBI Taxonomy" id="296587"/>
    <lineage>
        <taxon>Eukaryota</taxon>
        <taxon>Viridiplantae</taxon>
        <taxon>Chlorophyta</taxon>
        <taxon>Mamiellophyceae</taxon>
        <taxon>Mamiellales</taxon>
        <taxon>Mamiellaceae</taxon>
        <taxon>Micromonas</taxon>
    </lineage>
</organism>
<feature type="region of interest" description="Disordered" evidence="2">
    <location>
        <begin position="392"/>
        <end position="414"/>
    </location>
</feature>